<gene>
    <name evidence="8" type="ORF">Q8791_22710</name>
</gene>
<dbReference type="EMBL" id="JAUZMY010000025">
    <property type="protein sequence ID" value="MEE2040033.1"/>
    <property type="molecule type" value="Genomic_DNA"/>
</dbReference>
<dbReference type="Proteomes" id="UP001356095">
    <property type="component" value="Unassembled WGS sequence"/>
</dbReference>
<dbReference type="PANTHER" id="PTHR47053:SF1">
    <property type="entry name" value="MUREIN DD-ENDOPEPTIDASE MEPH-RELATED"/>
    <property type="match status" value="1"/>
</dbReference>
<evidence type="ECO:0000256" key="6">
    <source>
        <dbReference type="SAM" id="MobiDB-lite"/>
    </source>
</evidence>
<keyword evidence="2" id="KW-0645">Protease</keyword>
<organism evidence="8 9">
    <name type="scientific">Nocardiopsis codii</name>
    <dbReference type="NCBI Taxonomy" id="3065942"/>
    <lineage>
        <taxon>Bacteria</taxon>
        <taxon>Bacillati</taxon>
        <taxon>Actinomycetota</taxon>
        <taxon>Actinomycetes</taxon>
        <taxon>Streptosporangiales</taxon>
        <taxon>Nocardiopsidaceae</taxon>
        <taxon>Nocardiopsis</taxon>
    </lineage>
</organism>
<evidence type="ECO:0000313" key="8">
    <source>
        <dbReference type="EMBL" id="MEE2040033.1"/>
    </source>
</evidence>
<evidence type="ECO:0000256" key="4">
    <source>
        <dbReference type="ARBA" id="ARBA00022807"/>
    </source>
</evidence>
<dbReference type="Pfam" id="PF00877">
    <property type="entry name" value="NLPC_P60"/>
    <property type="match status" value="1"/>
</dbReference>
<dbReference type="InterPro" id="IPR000064">
    <property type="entry name" value="NLP_P60_dom"/>
</dbReference>
<reference evidence="8 9" key="1">
    <citation type="submission" date="2023-08" db="EMBL/GenBank/DDBJ databases">
        <authorList>
            <person name="Girao M."/>
            <person name="Carvalho M.F."/>
        </authorList>
    </citation>
    <scope>NUCLEOTIDE SEQUENCE [LARGE SCALE GENOMIC DNA]</scope>
    <source>
        <strain evidence="8 9">CT-R113</strain>
    </source>
</reference>
<accession>A0ABU7KCS6</accession>
<feature type="region of interest" description="Disordered" evidence="6">
    <location>
        <begin position="160"/>
        <end position="181"/>
    </location>
</feature>
<dbReference type="RefSeq" id="WP_330093798.1">
    <property type="nucleotide sequence ID" value="NZ_JAUZMY010000025.1"/>
</dbReference>
<name>A0ABU7KCS6_9ACTN</name>
<evidence type="ECO:0000256" key="1">
    <source>
        <dbReference type="ARBA" id="ARBA00007074"/>
    </source>
</evidence>
<dbReference type="InterPro" id="IPR051202">
    <property type="entry name" value="Peptidase_C40"/>
</dbReference>
<feature type="compositionally biased region" description="Low complexity" evidence="6">
    <location>
        <begin position="160"/>
        <end position="173"/>
    </location>
</feature>
<evidence type="ECO:0000256" key="3">
    <source>
        <dbReference type="ARBA" id="ARBA00022801"/>
    </source>
</evidence>
<proteinExistence type="inferred from homology"/>
<dbReference type="Gene3D" id="3.90.1720.10">
    <property type="entry name" value="endopeptidase domain like (from Nostoc punctiforme)"/>
    <property type="match status" value="1"/>
</dbReference>
<dbReference type="SUPFAM" id="SSF54001">
    <property type="entry name" value="Cysteine proteinases"/>
    <property type="match status" value="1"/>
</dbReference>
<keyword evidence="5" id="KW-0175">Coiled coil</keyword>
<sequence>MTRNPEPGSRGRRRVATVGFVALGAIALSSGVALAEPTEEEARQRYEELQEELSALNEAFNQAEEDHSTAQTELEDIEERLAEAQEDLDAMSGQVAGIARVAYTESTHSLFTVLFDSSPDAALQNVADLNFLSEGQEVVLSDYVVEVERAEELRDQAAAAEESAAESLAGAESAQEEGEAALEEQAAVLESLGGVDPTAGAAAGGGAATGGDAGAVSGDVQAVLDFARAQIGKPYVWGGTGPDGYDCSGLTQAAWAQAGVSLPRTTYDQVNAGTRISRDEVQPGDLLFFYSESAPSHVGIYSGNGMMIHGSNPSKPLEEVALAAYWDGVFTGAVGVFFGPWDDFCSGSPPVSRW</sequence>
<protein>
    <submittedName>
        <fullName evidence="8">NlpC/P60 family protein</fullName>
    </submittedName>
</protein>
<dbReference type="PANTHER" id="PTHR47053">
    <property type="entry name" value="MUREIN DD-ENDOPEPTIDASE MEPH-RELATED"/>
    <property type="match status" value="1"/>
</dbReference>
<evidence type="ECO:0000256" key="5">
    <source>
        <dbReference type="SAM" id="Coils"/>
    </source>
</evidence>
<evidence type="ECO:0000256" key="2">
    <source>
        <dbReference type="ARBA" id="ARBA00022670"/>
    </source>
</evidence>
<dbReference type="InterPro" id="IPR038765">
    <property type="entry name" value="Papain-like_cys_pep_sf"/>
</dbReference>
<comment type="similarity">
    <text evidence="1">Belongs to the peptidase C40 family.</text>
</comment>
<dbReference type="PROSITE" id="PS51935">
    <property type="entry name" value="NLPC_P60"/>
    <property type="match status" value="1"/>
</dbReference>
<keyword evidence="4" id="KW-0788">Thiol protease</keyword>
<dbReference type="Gene3D" id="1.20.5.340">
    <property type="match status" value="1"/>
</dbReference>
<feature type="domain" description="NlpC/P60" evidence="7">
    <location>
        <begin position="217"/>
        <end position="337"/>
    </location>
</feature>
<keyword evidence="9" id="KW-1185">Reference proteome</keyword>
<evidence type="ECO:0000313" key="9">
    <source>
        <dbReference type="Proteomes" id="UP001356095"/>
    </source>
</evidence>
<feature type="coiled-coil region" evidence="5">
    <location>
        <begin position="39"/>
        <end position="94"/>
    </location>
</feature>
<keyword evidence="3" id="KW-0378">Hydrolase</keyword>
<dbReference type="SUPFAM" id="SSF57997">
    <property type="entry name" value="Tropomyosin"/>
    <property type="match status" value="1"/>
</dbReference>
<comment type="caution">
    <text evidence="8">The sequence shown here is derived from an EMBL/GenBank/DDBJ whole genome shotgun (WGS) entry which is preliminary data.</text>
</comment>
<evidence type="ECO:0000259" key="7">
    <source>
        <dbReference type="PROSITE" id="PS51935"/>
    </source>
</evidence>